<dbReference type="Pfam" id="PF00395">
    <property type="entry name" value="SLH"/>
    <property type="match status" value="3"/>
</dbReference>
<organism evidence="4 5">
    <name type="scientific">Candidatus Ventrousia excrementavium</name>
    <dbReference type="NCBI Taxonomy" id="2840961"/>
    <lineage>
        <taxon>Bacteria</taxon>
        <taxon>Bacillati</taxon>
        <taxon>Bacillota</taxon>
        <taxon>Clostridia</taxon>
        <taxon>Eubacteriales</taxon>
        <taxon>Clostridiaceae</taxon>
        <taxon>Clostridiaceae incertae sedis</taxon>
        <taxon>Candidatus Ventrousia</taxon>
    </lineage>
</organism>
<evidence type="ECO:0000259" key="3">
    <source>
        <dbReference type="PROSITE" id="PS51910"/>
    </source>
</evidence>
<dbReference type="InterPro" id="IPR001119">
    <property type="entry name" value="SLH_dom"/>
</dbReference>
<accession>A0A9D1IW22</accession>
<dbReference type="PANTHER" id="PTHR46066">
    <property type="entry name" value="CHITINASE DOMAIN-CONTAINING PROTEIN 1 FAMILY MEMBER"/>
    <property type="match status" value="1"/>
</dbReference>
<proteinExistence type="predicted"/>
<dbReference type="InterPro" id="IPR029070">
    <property type="entry name" value="Chitinase_insertion_sf"/>
</dbReference>
<dbReference type="GO" id="GO:0005975">
    <property type="term" value="P:carbohydrate metabolic process"/>
    <property type="evidence" value="ECO:0007669"/>
    <property type="project" value="InterPro"/>
</dbReference>
<dbReference type="Proteomes" id="UP000824073">
    <property type="component" value="Unassembled WGS sequence"/>
</dbReference>
<name>A0A9D1IW22_9CLOT</name>
<feature type="domain" description="SLH" evidence="2">
    <location>
        <begin position="392"/>
        <end position="450"/>
    </location>
</feature>
<dbReference type="PROSITE" id="PS51910">
    <property type="entry name" value="GH18_2"/>
    <property type="match status" value="1"/>
</dbReference>
<dbReference type="EMBL" id="DVMR01000047">
    <property type="protein sequence ID" value="HIU43816.1"/>
    <property type="molecule type" value="Genomic_DNA"/>
</dbReference>
<sequence length="569" mass="62435">MAIPYRLIDNPDGSVDILLFPGGGEELARELFPFRALRSPEARRVLYVRAVKVVLAGGLAVTLPLSSLALRKTGDNYAMSYIYFGTAEQQTQNALRAADVLDVISPSYFDLNADGSLKLNAVSQSFVSSMHSRGIRVVPFLSNHWDRISGVAALENAEALSTQIAQAVEKYNLDGVNVDIENVTHTHRARYVELVRLLRQKLPQGKEVSVAVAANPKGWSTGWHGSYDYAGLARYADHLFLMTYDEHYSGGDAGPVASYSFVEQSIEYALRHVSADKLVLGIPFFGRMWNEAGTVAGQGVSLEQVRSIKGEFGGSVGYDSERRSPVLYTTLTRSIKVSGHTLPAGKYEIWYENADSIKAKLALVNRYGLKGAGNWSAGQETTDVWDYYELWLNGTYFSDISNHFAKDEIIRLSGEGVLKGVSDSQFGPEQRLTRAQAAAIAVRTLGLPLSDEQAPFSDTRWHWANREIAAAVRVGLFEGYPDGTFRPDAPVTRAEMTAVLARMLEASLEGRGAGFSDLTDSHWAYHEIIALSQMGILNGYTDGTFRPDAAITRGEGAAILGRAWDELQK</sequence>
<dbReference type="PANTHER" id="PTHR46066:SF2">
    <property type="entry name" value="CHITINASE DOMAIN-CONTAINING PROTEIN 1"/>
    <property type="match status" value="1"/>
</dbReference>
<evidence type="ECO:0000313" key="4">
    <source>
        <dbReference type="EMBL" id="HIU43816.1"/>
    </source>
</evidence>
<dbReference type="InterPro" id="IPR001223">
    <property type="entry name" value="Glyco_hydro18_cat"/>
</dbReference>
<keyword evidence="1" id="KW-0677">Repeat</keyword>
<dbReference type="InterPro" id="IPR011583">
    <property type="entry name" value="Chitinase_II/V-like_cat"/>
</dbReference>
<dbReference type="Pfam" id="PF00704">
    <property type="entry name" value="Glyco_hydro_18"/>
    <property type="match status" value="1"/>
</dbReference>
<dbReference type="Gene3D" id="3.20.20.80">
    <property type="entry name" value="Glycosidases"/>
    <property type="match status" value="1"/>
</dbReference>
<feature type="domain" description="GH18" evidence="3">
    <location>
        <begin position="78"/>
        <end position="395"/>
    </location>
</feature>
<reference evidence="4" key="1">
    <citation type="submission" date="2020-10" db="EMBL/GenBank/DDBJ databases">
        <authorList>
            <person name="Gilroy R."/>
        </authorList>
    </citation>
    <scope>NUCLEOTIDE SEQUENCE</scope>
    <source>
        <strain evidence="4">CHK191-8634</strain>
    </source>
</reference>
<reference evidence="4" key="2">
    <citation type="journal article" date="2021" name="PeerJ">
        <title>Extensive microbial diversity within the chicken gut microbiome revealed by metagenomics and culture.</title>
        <authorList>
            <person name="Gilroy R."/>
            <person name="Ravi A."/>
            <person name="Getino M."/>
            <person name="Pursley I."/>
            <person name="Horton D.L."/>
            <person name="Alikhan N.F."/>
            <person name="Baker D."/>
            <person name="Gharbi K."/>
            <person name="Hall N."/>
            <person name="Watson M."/>
            <person name="Adriaenssens E.M."/>
            <person name="Foster-Nyarko E."/>
            <person name="Jarju S."/>
            <person name="Secka A."/>
            <person name="Antonio M."/>
            <person name="Oren A."/>
            <person name="Chaudhuri R.R."/>
            <person name="La Ragione R."/>
            <person name="Hildebrand F."/>
            <person name="Pallen M.J."/>
        </authorList>
    </citation>
    <scope>NUCLEOTIDE SEQUENCE</scope>
    <source>
        <strain evidence="4">CHK191-8634</strain>
    </source>
</reference>
<feature type="domain" description="SLH" evidence="2">
    <location>
        <begin position="515"/>
        <end position="569"/>
    </location>
</feature>
<evidence type="ECO:0000259" key="2">
    <source>
        <dbReference type="PROSITE" id="PS51272"/>
    </source>
</evidence>
<dbReference type="InterPro" id="IPR017853">
    <property type="entry name" value="GH"/>
</dbReference>
<feature type="domain" description="SLH" evidence="2">
    <location>
        <begin position="451"/>
        <end position="514"/>
    </location>
</feature>
<evidence type="ECO:0000313" key="5">
    <source>
        <dbReference type="Proteomes" id="UP000824073"/>
    </source>
</evidence>
<evidence type="ECO:0000256" key="1">
    <source>
        <dbReference type="ARBA" id="ARBA00022737"/>
    </source>
</evidence>
<dbReference type="AlphaFoldDB" id="A0A9D1IW22"/>
<protein>
    <submittedName>
        <fullName evidence="4">S-layer homology domain-containing protein</fullName>
    </submittedName>
</protein>
<dbReference type="Gene3D" id="3.10.50.10">
    <property type="match status" value="1"/>
</dbReference>
<dbReference type="SMART" id="SM00636">
    <property type="entry name" value="Glyco_18"/>
    <property type="match status" value="1"/>
</dbReference>
<comment type="caution">
    <text evidence="4">The sequence shown here is derived from an EMBL/GenBank/DDBJ whole genome shotgun (WGS) entry which is preliminary data.</text>
</comment>
<gene>
    <name evidence="4" type="ORF">IAB67_05905</name>
</gene>
<dbReference type="GO" id="GO:0008061">
    <property type="term" value="F:chitin binding"/>
    <property type="evidence" value="ECO:0007669"/>
    <property type="project" value="InterPro"/>
</dbReference>
<dbReference type="SUPFAM" id="SSF51445">
    <property type="entry name" value="(Trans)glycosidases"/>
    <property type="match status" value="1"/>
</dbReference>
<dbReference type="PROSITE" id="PS51272">
    <property type="entry name" value="SLH"/>
    <property type="match status" value="3"/>
</dbReference>